<gene>
    <name evidence="3" type="ORF">HDA36_003342</name>
</gene>
<keyword evidence="2" id="KW-0812">Transmembrane</keyword>
<comment type="caution">
    <text evidence="3">The sequence shown here is derived from an EMBL/GenBank/DDBJ whole genome shotgun (WGS) entry which is preliminary data.</text>
</comment>
<evidence type="ECO:0000256" key="1">
    <source>
        <dbReference type="SAM" id="MobiDB-lite"/>
    </source>
</evidence>
<sequence>MAVLHTLLYTLLPALLGTDPAPELFDGTALGGVALLAVVAVGAALAWAAVRAIATWPPLDGAGTLGDALRRRAERTPVAPAIAPDTPGKPRPRAPGAAPAAA</sequence>
<feature type="region of interest" description="Disordered" evidence="1">
    <location>
        <begin position="76"/>
        <end position="102"/>
    </location>
</feature>
<dbReference type="AlphaFoldDB" id="A0A7W8QMN2"/>
<dbReference type="RefSeq" id="WP_184392849.1">
    <property type="nucleotide sequence ID" value="NZ_BAAAJD010000168.1"/>
</dbReference>
<protein>
    <submittedName>
        <fullName evidence="3">Uncharacterized protein</fullName>
    </submittedName>
</protein>
<evidence type="ECO:0000313" key="3">
    <source>
        <dbReference type="EMBL" id="MBB5433258.1"/>
    </source>
</evidence>
<reference evidence="3 4" key="1">
    <citation type="submission" date="2020-08" db="EMBL/GenBank/DDBJ databases">
        <title>Sequencing the genomes of 1000 actinobacteria strains.</title>
        <authorList>
            <person name="Klenk H.-P."/>
        </authorList>
    </citation>
    <scope>NUCLEOTIDE SEQUENCE [LARGE SCALE GENOMIC DNA]</scope>
    <source>
        <strain evidence="3 4">DSM 44551</strain>
    </source>
</reference>
<evidence type="ECO:0000313" key="4">
    <source>
        <dbReference type="Proteomes" id="UP000572635"/>
    </source>
</evidence>
<proteinExistence type="predicted"/>
<dbReference type="Proteomes" id="UP000572635">
    <property type="component" value="Unassembled WGS sequence"/>
</dbReference>
<keyword evidence="2" id="KW-1133">Transmembrane helix</keyword>
<name>A0A7W8QMN2_9ACTN</name>
<feature type="transmembrane region" description="Helical" evidence="2">
    <location>
        <begin position="27"/>
        <end position="50"/>
    </location>
</feature>
<dbReference type="Pfam" id="PF19950">
    <property type="entry name" value="DUF6412"/>
    <property type="match status" value="1"/>
</dbReference>
<accession>A0A7W8QMN2</accession>
<evidence type="ECO:0000256" key="2">
    <source>
        <dbReference type="SAM" id="Phobius"/>
    </source>
</evidence>
<keyword evidence="2" id="KW-0472">Membrane</keyword>
<dbReference type="EMBL" id="JACHDB010000001">
    <property type="protein sequence ID" value="MBB5433258.1"/>
    <property type="molecule type" value="Genomic_DNA"/>
</dbReference>
<organism evidence="3 4">
    <name type="scientific">Nocardiopsis composta</name>
    <dbReference type="NCBI Taxonomy" id="157465"/>
    <lineage>
        <taxon>Bacteria</taxon>
        <taxon>Bacillati</taxon>
        <taxon>Actinomycetota</taxon>
        <taxon>Actinomycetes</taxon>
        <taxon>Streptosporangiales</taxon>
        <taxon>Nocardiopsidaceae</taxon>
        <taxon>Nocardiopsis</taxon>
    </lineage>
</organism>
<dbReference type="InterPro" id="IPR045635">
    <property type="entry name" value="DUF6412"/>
</dbReference>
<keyword evidence="4" id="KW-1185">Reference proteome</keyword>